<comment type="catalytic activity">
    <reaction evidence="9 16">
        <text>L-threonyl-[protein] + ATP = O-phospho-L-threonyl-[protein] + ADP + H(+)</text>
        <dbReference type="Rhea" id="RHEA:46608"/>
        <dbReference type="Rhea" id="RHEA-COMP:11060"/>
        <dbReference type="Rhea" id="RHEA-COMP:11605"/>
        <dbReference type="ChEBI" id="CHEBI:15378"/>
        <dbReference type="ChEBI" id="CHEBI:30013"/>
        <dbReference type="ChEBI" id="CHEBI:30616"/>
        <dbReference type="ChEBI" id="CHEBI:61977"/>
        <dbReference type="ChEBI" id="CHEBI:456216"/>
        <dbReference type="EC" id="2.7.11.1"/>
    </reaction>
</comment>
<sequence>MEVKPHILQPRNGQAQPENQKNTATKGGKFSINDFEIGRPLGKGKFGSVYLARTKEGQFHAAIKVLFKSQLISGGVEHQLEREIEIQSHLHHPNIIRLYTYFWDAKKIYLVLEYAPGGEMYKQLTKQKKFSEPVAGKYMYEIADALSYCHRKNVIHRDIKPENLLIGANGELKIGDFGWSVHAPSNKRQTMCGTMDYLPPEMVTRKAHCAAVDLWAIGVLCYEFLVGKPPFEHEQQADTYAAIREAKFTYPEYVKRGPRDLIGKLLQINPEQRISLKEVMNHHWILAMIETRLKAENRQAQEKSASLRNY</sequence>
<dbReference type="GO" id="GO:0005524">
    <property type="term" value="F:ATP binding"/>
    <property type="evidence" value="ECO:0007669"/>
    <property type="project" value="UniProtKB-UniRule"/>
</dbReference>
<evidence type="ECO:0000256" key="14">
    <source>
        <dbReference type="PROSITE-ProRule" id="PRU10141"/>
    </source>
</evidence>
<evidence type="ECO:0000256" key="12">
    <source>
        <dbReference type="PIRSR" id="PIRSR630616-2"/>
    </source>
</evidence>
<evidence type="ECO:0000313" key="20">
    <source>
        <dbReference type="Proteomes" id="UP000005237"/>
    </source>
</evidence>
<evidence type="ECO:0000256" key="8">
    <source>
        <dbReference type="ARBA" id="ARBA00023254"/>
    </source>
</evidence>
<dbReference type="GO" id="GO:0004674">
    <property type="term" value="F:protein serine/threonine kinase activity"/>
    <property type="evidence" value="ECO:0007669"/>
    <property type="project" value="UniProtKB-KW"/>
</dbReference>
<dbReference type="Proteomes" id="UP000005237">
    <property type="component" value="Unassembled WGS sequence"/>
</dbReference>
<keyword evidence="3 16" id="KW-0808">Transferase</keyword>
<dbReference type="EC" id="2.7.11.1" evidence="16"/>
<dbReference type="InterPro" id="IPR011009">
    <property type="entry name" value="Kinase-like_dom_sf"/>
</dbReference>
<evidence type="ECO:0000256" key="11">
    <source>
        <dbReference type="PIRSR" id="PIRSR630616-1"/>
    </source>
</evidence>
<dbReference type="InterPro" id="IPR008271">
    <property type="entry name" value="Ser/Thr_kinase_AS"/>
</dbReference>
<keyword evidence="7" id="KW-0156">Chromatin regulator</keyword>
<feature type="binding site" evidence="12 14">
    <location>
        <position position="64"/>
    </location>
    <ligand>
        <name>ATP</name>
        <dbReference type="ChEBI" id="CHEBI:30616"/>
    </ligand>
</feature>
<evidence type="ECO:0000256" key="10">
    <source>
        <dbReference type="ARBA" id="ARBA00048679"/>
    </source>
</evidence>
<keyword evidence="6 12" id="KW-0067">ATP-binding</keyword>
<evidence type="ECO:0000256" key="15">
    <source>
        <dbReference type="RuleBase" id="RU000304"/>
    </source>
</evidence>
<feature type="cross-link" description="Glycyl lysine isopeptide (Lys-Gly) (interchain with G-Cter in SUMO2)" evidence="13">
    <location>
        <position position="160"/>
    </location>
</feature>
<feature type="domain" description="Protein kinase" evidence="18">
    <location>
        <begin position="35"/>
        <end position="285"/>
    </location>
</feature>
<dbReference type="EnsemblMetazoa" id="CJA20736.1">
    <property type="protein sequence ID" value="CJA20736.1"/>
    <property type="gene ID" value="WBGene00176308"/>
</dbReference>
<dbReference type="Gene3D" id="1.10.510.10">
    <property type="entry name" value="Transferase(Phosphotransferase) domain 1"/>
    <property type="match status" value="1"/>
</dbReference>
<feature type="binding site" evidence="12">
    <location>
        <begin position="113"/>
        <end position="115"/>
    </location>
    <ligand>
        <name>ATP</name>
        <dbReference type="ChEBI" id="CHEBI:30616"/>
    </ligand>
</feature>
<dbReference type="GO" id="GO:0051321">
    <property type="term" value="P:meiotic cell cycle"/>
    <property type="evidence" value="ECO:0007669"/>
    <property type="project" value="UniProtKB-KW"/>
</dbReference>
<reference evidence="19" key="2">
    <citation type="submission" date="2022-06" db="UniProtKB">
        <authorList>
            <consortium name="EnsemblMetazoa"/>
        </authorList>
    </citation>
    <scope>IDENTIFICATION</scope>
    <source>
        <strain evidence="19">DF5081</strain>
    </source>
</reference>
<comment type="similarity">
    <text evidence="16">Belongs to the protein kinase superfamily. Ser/Thr protein kinase family. Aurora subfamily.</text>
</comment>
<evidence type="ECO:0000256" key="9">
    <source>
        <dbReference type="ARBA" id="ARBA00047899"/>
    </source>
</evidence>
<dbReference type="GO" id="GO:0006325">
    <property type="term" value="P:chromatin organization"/>
    <property type="evidence" value="ECO:0007669"/>
    <property type="project" value="UniProtKB-KW"/>
</dbReference>
<reference evidence="20" key="1">
    <citation type="submission" date="2010-08" db="EMBL/GenBank/DDBJ databases">
        <authorList>
            <consortium name="Caenorhabditis japonica Sequencing Consortium"/>
            <person name="Wilson R.K."/>
        </authorList>
    </citation>
    <scope>NUCLEOTIDE SEQUENCE [LARGE SCALE GENOMIC DNA]</scope>
    <source>
        <strain evidence="20">DF5081</strain>
    </source>
</reference>
<dbReference type="GO" id="GO:0032506">
    <property type="term" value="P:cytokinetic process"/>
    <property type="evidence" value="ECO:0007669"/>
    <property type="project" value="UniProtKB-ARBA"/>
</dbReference>
<accession>A0A8R1E653</accession>
<proteinExistence type="inferred from homology"/>
<dbReference type="CDD" id="cd14007">
    <property type="entry name" value="STKc_Aurora"/>
    <property type="match status" value="1"/>
</dbReference>
<organism evidence="19 20">
    <name type="scientific">Caenorhabditis japonica</name>
    <dbReference type="NCBI Taxonomy" id="281687"/>
    <lineage>
        <taxon>Eukaryota</taxon>
        <taxon>Metazoa</taxon>
        <taxon>Ecdysozoa</taxon>
        <taxon>Nematoda</taxon>
        <taxon>Chromadorea</taxon>
        <taxon>Rhabditida</taxon>
        <taxon>Rhabditina</taxon>
        <taxon>Rhabditomorpha</taxon>
        <taxon>Rhabditoidea</taxon>
        <taxon>Rhabditidae</taxon>
        <taxon>Peloderinae</taxon>
        <taxon>Caenorhabditis</taxon>
    </lineage>
</organism>
<name>A0A8R1E653_CAEJA</name>
<dbReference type="AlphaFoldDB" id="A0A8R1E653"/>
<dbReference type="InterPro" id="IPR000719">
    <property type="entry name" value="Prot_kinase_dom"/>
</dbReference>
<keyword evidence="8" id="KW-0469">Meiosis</keyword>
<feature type="binding site" evidence="12">
    <location>
        <position position="176"/>
    </location>
    <ligand>
        <name>ATP</name>
        <dbReference type="ChEBI" id="CHEBI:30616"/>
    </ligand>
</feature>
<dbReference type="GO" id="GO:0000070">
    <property type="term" value="P:mitotic sister chromatid segregation"/>
    <property type="evidence" value="ECO:0007669"/>
    <property type="project" value="UniProtKB-ARBA"/>
</dbReference>
<comment type="subcellular location">
    <subcellularLocation>
        <location evidence="1">Midbody</location>
    </subcellularLocation>
</comment>
<evidence type="ECO:0000256" key="7">
    <source>
        <dbReference type="ARBA" id="ARBA00022853"/>
    </source>
</evidence>
<dbReference type="PANTHER" id="PTHR24350">
    <property type="entry name" value="SERINE/THREONINE-PROTEIN KINASE IAL-RELATED"/>
    <property type="match status" value="1"/>
</dbReference>
<dbReference type="PROSITE" id="PS00108">
    <property type="entry name" value="PROTEIN_KINASE_ST"/>
    <property type="match status" value="1"/>
</dbReference>
<feature type="region of interest" description="Disordered" evidence="17">
    <location>
        <begin position="1"/>
        <end position="29"/>
    </location>
</feature>
<keyword evidence="5 16" id="KW-0418">Kinase</keyword>
<dbReference type="InterPro" id="IPR030616">
    <property type="entry name" value="Aur-like"/>
</dbReference>
<evidence type="ECO:0000256" key="13">
    <source>
        <dbReference type="PIRSR" id="PIRSR630616-3"/>
    </source>
</evidence>
<evidence type="ECO:0000256" key="2">
    <source>
        <dbReference type="ARBA" id="ARBA00022527"/>
    </source>
</evidence>
<feature type="active site" description="Proton acceptor" evidence="11">
    <location>
        <position position="158"/>
    </location>
</feature>
<evidence type="ECO:0000313" key="19">
    <source>
        <dbReference type="EnsemblMetazoa" id="CJA20736.1"/>
    </source>
</evidence>
<keyword evidence="4 12" id="KW-0547">Nucleotide-binding</keyword>
<evidence type="ECO:0000256" key="5">
    <source>
        <dbReference type="ARBA" id="ARBA00022777"/>
    </source>
</evidence>
<dbReference type="GO" id="GO:0030261">
    <property type="term" value="P:chromosome condensation"/>
    <property type="evidence" value="ECO:0007669"/>
    <property type="project" value="UniProtKB-ARBA"/>
</dbReference>
<feature type="compositionally biased region" description="Polar residues" evidence="17">
    <location>
        <begin position="11"/>
        <end position="25"/>
    </location>
</feature>
<evidence type="ECO:0000256" key="6">
    <source>
        <dbReference type="ARBA" id="ARBA00022840"/>
    </source>
</evidence>
<dbReference type="PIRSF" id="PIRSF000654">
    <property type="entry name" value="Integrin-linked_kinase"/>
    <property type="match status" value="1"/>
</dbReference>
<comment type="catalytic activity">
    <reaction evidence="10 16">
        <text>L-seryl-[protein] + ATP = O-phospho-L-seryl-[protein] + ADP + H(+)</text>
        <dbReference type="Rhea" id="RHEA:17989"/>
        <dbReference type="Rhea" id="RHEA-COMP:9863"/>
        <dbReference type="Rhea" id="RHEA-COMP:11604"/>
        <dbReference type="ChEBI" id="CHEBI:15378"/>
        <dbReference type="ChEBI" id="CHEBI:29999"/>
        <dbReference type="ChEBI" id="CHEBI:30616"/>
        <dbReference type="ChEBI" id="CHEBI:83421"/>
        <dbReference type="ChEBI" id="CHEBI:456216"/>
        <dbReference type="EC" id="2.7.11.1"/>
    </reaction>
</comment>
<dbReference type="Gene3D" id="3.30.200.20">
    <property type="entry name" value="Phosphorylase Kinase, domain 1"/>
    <property type="match status" value="1"/>
</dbReference>
<dbReference type="Pfam" id="PF00069">
    <property type="entry name" value="Pkinase"/>
    <property type="match status" value="1"/>
</dbReference>
<keyword evidence="20" id="KW-1185">Reference proteome</keyword>
<dbReference type="InterPro" id="IPR017441">
    <property type="entry name" value="Protein_kinase_ATP_BS"/>
</dbReference>
<dbReference type="FunFam" id="3.30.200.20:FF:000042">
    <property type="entry name" value="Aurora kinase A"/>
    <property type="match status" value="1"/>
</dbReference>
<feature type="binding site" evidence="12">
    <location>
        <position position="45"/>
    </location>
    <ligand>
        <name>ATP</name>
        <dbReference type="ChEBI" id="CHEBI:30616"/>
    </ligand>
</feature>
<evidence type="ECO:0000256" key="16">
    <source>
        <dbReference type="RuleBase" id="RU367134"/>
    </source>
</evidence>
<dbReference type="SMART" id="SM00220">
    <property type="entry name" value="S_TKc"/>
    <property type="match status" value="1"/>
</dbReference>
<keyword evidence="2 15" id="KW-0723">Serine/threonine-protein kinase</keyword>
<evidence type="ECO:0000256" key="4">
    <source>
        <dbReference type="ARBA" id="ARBA00022741"/>
    </source>
</evidence>
<feature type="binding site" evidence="12">
    <location>
        <begin position="162"/>
        <end position="163"/>
    </location>
    <ligand>
        <name>ATP</name>
        <dbReference type="ChEBI" id="CHEBI:30616"/>
    </ligand>
</feature>
<evidence type="ECO:0000256" key="1">
    <source>
        <dbReference type="ARBA" id="ARBA00004214"/>
    </source>
</evidence>
<dbReference type="SUPFAM" id="SSF56112">
    <property type="entry name" value="Protein kinase-like (PK-like)"/>
    <property type="match status" value="1"/>
</dbReference>
<dbReference type="GO" id="GO:0030496">
    <property type="term" value="C:midbody"/>
    <property type="evidence" value="ECO:0007669"/>
    <property type="project" value="UniProtKB-SubCell"/>
</dbReference>
<dbReference type="PROSITE" id="PS50011">
    <property type="entry name" value="PROTEIN_KINASE_DOM"/>
    <property type="match status" value="1"/>
</dbReference>
<protein>
    <recommendedName>
        <fullName evidence="16">Aurora kinase</fullName>
        <ecNumber evidence="16">2.7.11.1</ecNumber>
    </recommendedName>
</protein>
<dbReference type="PROSITE" id="PS00107">
    <property type="entry name" value="PROTEIN_KINASE_ATP"/>
    <property type="match status" value="1"/>
</dbReference>
<evidence type="ECO:0000259" key="18">
    <source>
        <dbReference type="PROSITE" id="PS50011"/>
    </source>
</evidence>
<evidence type="ECO:0000256" key="17">
    <source>
        <dbReference type="SAM" id="MobiDB-lite"/>
    </source>
</evidence>
<dbReference type="FunFam" id="1.10.510.10:FF:000235">
    <property type="entry name" value="Serine/threonine-protein kinase ark1"/>
    <property type="match status" value="1"/>
</dbReference>
<evidence type="ECO:0000256" key="3">
    <source>
        <dbReference type="ARBA" id="ARBA00022679"/>
    </source>
</evidence>